<dbReference type="Pfam" id="PF14695">
    <property type="entry name" value="LINES_C"/>
    <property type="match status" value="1"/>
</dbReference>
<evidence type="ECO:0000259" key="2">
    <source>
        <dbReference type="Pfam" id="PF14695"/>
    </source>
</evidence>
<evidence type="ECO:0000313" key="4">
    <source>
        <dbReference type="Proteomes" id="UP000019132"/>
    </source>
</evidence>
<keyword evidence="4" id="KW-1185">Reference proteome</keyword>
<sequence>MATRTCEENSPVAVLELLTFLRELVKQIHGVVAEQDDDDDDDDDEILIESQWLDDFYDLVRSLVTAFRGFEYEKQPTYVSCAIADFLHECLRFVTSEGAGSKHGNLPGHSRRLSSKQWLQTCVDAVVLRSPLSSFAMKLLCSPEPSEISACASLISSKSRFPFLQSWLSFVSSLVLMYLENSRSDNDTWEILLQSPMIETNGAATHQLPDRDTLLAVLSEQDDVMVDVLDTLLRITIFLEAPAHESKVRKYQSHWLAKYHHEQLDPDLLFASILRTFGHDHLVVLDLLTSSETSMLEYLLRYLRRFAANWDSSCRVLQRQSEHLLAQIMSVLIRLRFEIEKQVAAAIFPYNPTPLLRRLCAVEQLYDGT</sequence>
<dbReference type="PANTHER" id="PTHR16057:SF1">
    <property type="entry name" value="PROTEIN LINES HOMOLOG 1"/>
    <property type="match status" value="1"/>
</dbReference>
<evidence type="ECO:0000259" key="1">
    <source>
        <dbReference type="Pfam" id="PF14694"/>
    </source>
</evidence>
<name>K3WUP3_GLOUD</name>
<accession>K3WUP3</accession>
<dbReference type="PANTHER" id="PTHR16057">
    <property type="entry name" value="WINS1, 2 PROTEIN"/>
    <property type="match status" value="1"/>
</dbReference>
<evidence type="ECO:0008006" key="5">
    <source>
        <dbReference type="Google" id="ProtNLM"/>
    </source>
</evidence>
<dbReference type="AlphaFoldDB" id="K3WUP3"/>
<dbReference type="InterPro" id="IPR029415">
    <property type="entry name" value="Lines_C"/>
</dbReference>
<organism evidence="3 4">
    <name type="scientific">Globisporangium ultimum (strain ATCC 200006 / CBS 805.95 / DAOM BR144)</name>
    <name type="common">Pythium ultimum</name>
    <dbReference type="NCBI Taxonomy" id="431595"/>
    <lineage>
        <taxon>Eukaryota</taxon>
        <taxon>Sar</taxon>
        <taxon>Stramenopiles</taxon>
        <taxon>Oomycota</taxon>
        <taxon>Peronosporomycetes</taxon>
        <taxon>Pythiales</taxon>
        <taxon>Pythiaceae</taxon>
        <taxon>Globisporangium</taxon>
    </lineage>
</organism>
<dbReference type="eggNOG" id="ENOG502QT6F">
    <property type="taxonomic scope" value="Eukaryota"/>
</dbReference>
<reference evidence="4" key="2">
    <citation type="submission" date="2010-04" db="EMBL/GenBank/DDBJ databases">
        <authorList>
            <person name="Buell R."/>
            <person name="Hamilton J."/>
            <person name="Hostetler J."/>
        </authorList>
    </citation>
    <scope>NUCLEOTIDE SEQUENCE [LARGE SCALE GENOMIC DNA]</scope>
    <source>
        <strain evidence="4">DAOM:BR144</strain>
    </source>
</reference>
<dbReference type="InterPro" id="IPR032794">
    <property type="entry name" value="LINES_N"/>
</dbReference>
<feature type="domain" description="Protein Lines C-terminal" evidence="2">
    <location>
        <begin position="328"/>
        <end position="364"/>
    </location>
</feature>
<reference evidence="3" key="3">
    <citation type="submission" date="2015-02" db="UniProtKB">
        <authorList>
            <consortium name="EnsemblProtists"/>
        </authorList>
    </citation>
    <scope>IDENTIFICATION</scope>
    <source>
        <strain evidence="3">DAOM BR144</strain>
    </source>
</reference>
<dbReference type="InParanoid" id="K3WUP3"/>
<protein>
    <recommendedName>
        <fullName evidence="5">Protein Lines N-terminal domain-containing protein</fullName>
    </recommendedName>
</protein>
<dbReference type="VEuPathDB" id="FungiDB:PYU1_G008673"/>
<dbReference type="HOGENOM" id="CLU_042481_0_0_1"/>
<dbReference type="EMBL" id="GL376558">
    <property type="status" value="NOT_ANNOTATED_CDS"/>
    <property type="molecule type" value="Genomic_DNA"/>
</dbReference>
<dbReference type="EnsemblProtists" id="PYU1_T008690">
    <property type="protein sequence ID" value="PYU1_T008690"/>
    <property type="gene ID" value="PYU1_G008673"/>
</dbReference>
<reference evidence="4" key="1">
    <citation type="journal article" date="2010" name="Genome Biol.">
        <title>Genome sequence of the necrotrophic plant pathogen Pythium ultimum reveals original pathogenicity mechanisms and effector repertoire.</title>
        <authorList>
            <person name="Levesque C.A."/>
            <person name="Brouwer H."/>
            <person name="Cano L."/>
            <person name="Hamilton J.P."/>
            <person name="Holt C."/>
            <person name="Huitema E."/>
            <person name="Raffaele S."/>
            <person name="Robideau G.P."/>
            <person name="Thines M."/>
            <person name="Win J."/>
            <person name="Zerillo M.M."/>
            <person name="Beakes G.W."/>
            <person name="Boore J.L."/>
            <person name="Busam D."/>
            <person name="Dumas B."/>
            <person name="Ferriera S."/>
            <person name="Fuerstenberg S.I."/>
            <person name="Gachon C.M."/>
            <person name="Gaulin E."/>
            <person name="Govers F."/>
            <person name="Grenville-Briggs L."/>
            <person name="Horner N."/>
            <person name="Hostetler J."/>
            <person name="Jiang R.H."/>
            <person name="Johnson J."/>
            <person name="Krajaejun T."/>
            <person name="Lin H."/>
            <person name="Meijer H.J."/>
            <person name="Moore B."/>
            <person name="Morris P."/>
            <person name="Phuntmart V."/>
            <person name="Puiu D."/>
            <person name="Shetty J."/>
            <person name="Stajich J.E."/>
            <person name="Tripathy S."/>
            <person name="Wawra S."/>
            <person name="van West P."/>
            <person name="Whitty B.R."/>
            <person name="Coutinho P.M."/>
            <person name="Henrissat B."/>
            <person name="Martin F."/>
            <person name="Thomas P.D."/>
            <person name="Tyler B.M."/>
            <person name="De Vries R.P."/>
            <person name="Kamoun S."/>
            <person name="Yandell M."/>
            <person name="Tisserat N."/>
            <person name="Buell C.R."/>
        </authorList>
    </citation>
    <scope>NUCLEOTIDE SEQUENCE</scope>
    <source>
        <strain evidence="4">DAOM:BR144</strain>
    </source>
</reference>
<dbReference type="InterPro" id="IPR024875">
    <property type="entry name" value="Protein_Lines"/>
</dbReference>
<proteinExistence type="predicted"/>
<dbReference type="Pfam" id="PF14694">
    <property type="entry name" value="LINES_N"/>
    <property type="match status" value="1"/>
</dbReference>
<feature type="domain" description="Protein Lines N-terminal" evidence="1">
    <location>
        <begin position="211"/>
        <end position="314"/>
    </location>
</feature>
<dbReference type="Proteomes" id="UP000019132">
    <property type="component" value="Unassembled WGS sequence"/>
</dbReference>
<evidence type="ECO:0000313" key="3">
    <source>
        <dbReference type="EnsemblProtists" id="PYU1_T008690"/>
    </source>
</evidence>